<dbReference type="InterPro" id="IPR036927">
    <property type="entry name" value="Cyt_c_oxase-like_su1_sf"/>
</dbReference>
<feature type="transmembrane region" description="Helical" evidence="1">
    <location>
        <begin position="220"/>
        <end position="242"/>
    </location>
</feature>
<proteinExistence type="predicted"/>
<dbReference type="GO" id="GO:0004129">
    <property type="term" value="F:cytochrome-c oxidase activity"/>
    <property type="evidence" value="ECO:0007669"/>
    <property type="project" value="InterPro"/>
</dbReference>
<feature type="domain" description="Nitric oxide reductase subunit B cytochrome c-like" evidence="2">
    <location>
        <begin position="44"/>
        <end position="208"/>
    </location>
</feature>
<feature type="transmembrane region" description="Helical" evidence="1">
    <location>
        <begin position="666"/>
        <end position="689"/>
    </location>
</feature>
<keyword evidence="1" id="KW-1133">Transmembrane helix</keyword>
<dbReference type="RefSeq" id="WP_183361297.1">
    <property type="nucleotide sequence ID" value="NZ_BLXZ01000004.1"/>
</dbReference>
<feature type="transmembrane region" description="Helical" evidence="1">
    <location>
        <begin position="635"/>
        <end position="654"/>
    </location>
</feature>
<name>A0A6V8N856_9BACT</name>
<dbReference type="InterPro" id="IPR054309">
    <property type="entry name" value="NorB_cytochrome_c-like"/>
</dbReference>
<protein>
    <submittedName>
        <fullName evidence="3">Nitric oxide reductase</fullName>
    </submittedName>
</protein>
<dbReference type="PANTHER" id="PTHR10422">
    <property type="entry name" value="CYTOCHROME C OXIDASE SUBUNIT 1"/>
    <property type="match status" value="1"/>
</dbReference>
<comment type="caution">
    <text evidence="3">The sequence shown here is derived from an EMBL/GenBank/DDBJ whole genome shotgun (WGS) entry which is preliminary data.</text>
</comment>
<organism evidence="3 4">
    <name type="scientific">Geomonas limicola</name>
    <dbReference type="NCBI Taxonomy" id="2740186"/>
    <lineage>
        <taxon>Bacteria</taxon>
        <taxon>Pseudomonadati</taxon>
        <taxon>Thermodesulfobacteriota</taxon>
        <taxon>Desulfuromonadia</taxon>
        <taxon>Geobacterales</taxon>
        <taxon>Geobacteraceae</taxon>
        <taxon>Geomonas</taxon>
    </lineage>
</organism>
<feature type="transmembrane region" description="Helical" evidence="1">
    <location>
        <begin position="323"/>
        <end position="348"/>
    </location>
</feature>
<feature type="transmembrane region" description="Helical" evidence="1">
    <location>
        <begin position="360"/>
        <end position="387"/>
    </location>
</feature>
<reference evidence="4" key="1">
    <citation type="submission" date="2020-06" db="EMBL/GenBank/DDBJ databases">
        <title>Draft genomic sequecing of Geomonas sp. Red745.</title>
        <authorList>
            <person name="Itoh H."/>
            <person name="Xu Z.X."/>
            <person name="Ushijima N."/>
            <person name="Masuda Y."/>
            <person name="Shiratori Y."/>
            <person name="Senoo K."/>
        </authorList>
    </citation>
    <scope>NUCLEOTIDE SEQUENCE [LARGE SCALE GENOMIC DNA]</scope>
    <source>
        <strain evidence="4">Red745</strain>
    </source>
</reference>
<dbReference type="GO" id="GO:0016020">
    <property type="term" value="C:membrane"/>
    <property type="evidence" value="ECO:0007669"/>
    <property type="project" value="InterPro"/>
</dbReference>
<feature type="transmembrane region" description="Helical" evidence="1">
    <location>
        <begin position="512"/>
        <end position="533"/>
    </location>
</feature>
<feature type="transmembrane region" description="Helical" evidence="1">
    <location>
        <begin position="725"/>
        <end position="743"/>
    </location>
</feature>
<evidence type="ECO:0000313" key="3">
    <source>
        <dbReference type="EMBL" id="GFO68745.1"/>
    </source>
</evidence>
<sequence length="766" mass="85329">MQTTRRDMILSPGWLLTAVVTFLVGFSILGYLALRNVTDKPPVPREVRSADGSVLFTGADIMAGQQLFQKYGLMQYGTLFGHGAYLGPDFTAQYLRIAGEKALIFYSLQGMPRAMAADRVRSEAKQNGYNTAMGDLVYTPAQASAYRDMIGYYRGWFGPQEQQQGLKRPYLSNPEEVRQLTSYFSWASWVTAARRPYSNHSYTNNWPPDDLAGNTPTPGALMWSVLSVVGLLCGTGIILFVFGRYEWLGWHSADQYSAAGPPPEEVPLTPSQRTVAWYFLVVSGLFLLQGLLGGVNAHYHVESAGFYGLSLGNYLPYNLSRMWHVQLALFFVASSFLAMGIFLTPFIAGKEPRHQDKLALILLGALVVVVLGSLGGEGASLLGLIPTNGPWFWIGSQGWEYLDLGRFWQILLTLGMVIWLVILVRGMAERLKGEHPGNMPWLFIYSAISIPLFYAAGMLYGRGTSFVQIEFWRFWVVHLWVEDFLELFTTIMVAYVFLLLGVVRAKAATTIIYLDIILYSIGGVVGTMHHLYFSGTPEIHMALGACFSALEVIPLLLLTYEAWKFMRLGAPTGSSMLSTTGAVFPHKWAVMFLIAVGFWNFLGAGVFGFLINLPIVSYYEIGTQWTANHGHGAMMGVYGMLSLGFFMFVARYFLPLDQAGNRAMAWAFWCTNLGLAWMLFVNLFPVGLIQLNQILATSYWQGRQPEFYQQTLVRIFEWLRLPGDVLFIVGILPVVYLAVRMFLNRKRLGSPPAAAAAGATAGTARR</sequence>
<feature type="transmembrane region" description="Helical" evidence="1">
    <location>
        <begin position="440"/>
        <end position="460"/>
    </location>
</feature>
<dbReference type="Gene3D" id="1.20.210.10">
    <property type="entry name" value="Cytochrome c oxidase-like, subunit I domain"/>
    <property type="match status" value="1"/>
</dbReference>
<feature type="transmembrane region" description="Helical" evidence="1">
    <location>
        <begin position="539"/>
        <end position="558"/>
    </location>
</feature>
<dbReference type="GO" id="GO:0009060">
    <property type="term" value="P:aerobic respiration"/>
    <property type="evidence" value="ECO:0007669"/>
    <property type="project" value="InterPro"/>
</dbReference>
<dbReference type="PANTHER" id="PTHR10422:SF38">
    <property type="entry name" value="CYTOCHROME B SUBUNIT OF NITRIC OXIDE REDUCTASE"/>
    <property type="match status" value="1"/>
</dbReference>
<keyword evidence="1" id="KW-0812">Transmembrane</keyword>
<evidence type="ECO:0000256" key="1">
    <source>
        <dbReference type="SAM" id="Phobius"/>
    </source>
</evidence>
<evidence type="ECO:0000313" key="4">
    <source>
        <dbReference type="Proteomes" id="UP000587586"/>
    </source>
</evidence>
<dbReference type="AlphaFoldDB" id="A0A6V8N856"/>
<dbReference type="GO" id="GO:0020037">
    <property type="term" value="F:heme binding"/>
    <property type="evidence" value="ECO:0007669"/>
    <property type="project" value="InterPro"/>
</dbReference>
<dbReference type="Pfam" id="PF22085">
    <property type="entry name" value="NorB_cytochrome_c-like"/>
    <property type="match status" value="1"/>
</dbReference>
<feature type="transmembrane region" description="Helical" evidence="1">
    <location>
        <begin position="12"/>
        <end position="34"/>
    </location>
</feature>
<gene>
    <name evidence="3" type="ORF">GMLC_23240</name>
</gene>
<feature type="transmembrane region" description="Helical" evidence="1">
    <location>
        <begin position="588"/>
        <end position="615"/>
    </location>
</feature>
<accession>A0A6V8N856</accession>
<feature type="transmembrane region" description="Helical" evidence="1">
    <location>
        <begin position="275"/>
        <end position="299"/>
    </location>
</feature>
<dbReference type="EMBL" id="BLXZ01000004">
    <property type="protein sequence ID" value="GFO68745.1"/>
    <property type="molecule type" value="Genomic_DNA"/>
</dbReference>
<dbReference type="Pfam" id="PF00115">
    <property type="entry name" value="COX1"/>
    <property type="match status" value="1"/>
</dbReference>
<feature type="transmembrane region" description="Helical" evidence="1">
    <location>
        <begin position="480"/>
        <end position="500"/>
    </location>
</feature>
<keyword evidence="1" id="KW-0472">Membrane</keyword>
<dbReference type="Proteomes" id="UP000587586">
    <property type="component" value="Unassembled WGS sequence"/>
</dbReference>
<keyword evidence="4" id="KW-1185">Reference proteome</keyword>
<evidence type="ECO:0000259" key="2">
    <source>
        <dbReference type="Pfam" id="PF22085"/>
    </source>
</evidence>
<feature type="transmembrane region" description="Helical" evidence="1">
    <location>
        <begin position="407"/>
        <end position="428"/>
    </location>
</feature>
<dbReference type="SUPFAM" id="SSF81442">
    <property type="entry name" value="Cytochrome c oxidase subunit I-like"/>
    <property type="match status" value="1"/>
</dbReference>
<dbReference type="InterPro" id="IPR000883">
    <property type="entry name" value="Cyt_C_Oxase_1"/>
</dbReference>